<evidence type="ECO:0000256" key="1">
    <source>
        <dbReference type="SAM" id="MobiDB-lite"/>
    </source>
</evidence>
<feature type="compositionally biased region" description="Basic and acidic residues" evidence="1">
    <location>
        <begin position="382"/>
        <end position="401"/>
    </location>
</feature>
<feature type="compositionally biased region" description="Basic and acidic residues" evidence="1">
    <location>
        <begin position="38"/>
        <end position="60"/>
    </location>
</feature>
<dbReference type="WBParaSite" id="PSAMB.scaffold938size38368.g9821.t1">
    <property type="protein sequence ID" value="PSAMB.scaffold938size38368.g9821.t1"/>
    <property type="gene ID" value="PSAMB.scaffold938size38368.g9821"/>
</dbReference>
<dbReference type="PANTHER" id="PTHR12661">
    <property type="entry name" value="PETER PAN-RELATED"/>
    <property type="match status" value="1"/>
</dbReference>
<dbReference type="GO" id="GO:0000027">
    <property type="term" value="P:ribosomal large subunit assembly"/>
    <property type="evidence" value="ECO:0007669"/>
    <property type="project" value="TreeGrafter"/>
</dbReference>
<reference evidence="4" key="1">
    <citation type="submission" date="2022-11" db="UniProtKB">
        <authorList>
            <consortium name="WormBaseParasite"/>
        </authorList>
    </citation>
    <scope>IDENTIFICATION</scope>
</reference>
<dbReference type="GO" id="GO:0019843">
    <property type="term" value="F:rRNA binding"/>
    <property type="evidence" value="ECO:0007669"/>
    <property type="project" value="InterPro"/>
</dbReference>
<feature type="region of interest" description="Disordered" evidence="1">
    <location>
        <begin position="26"/>
        <end position="60"/>
    </location>
</feature>
<feature type="domain" description="Brix" evidence="2">
    <location>
        <begin position="73"/>
        <end position="335"/>
    </location>
</feature>
<dbReference type="PANTHER" id="PTHR12661:SF5">
    <property type="entry name" value="SUPPRESSOR OF SWI4 1 HOMOLOG"/>
    <property type="match status" value="1"/>
</dbReference>
<dbReference type="AlphaFoldDB" id="A0A914XNQ7"/>
<proteinExistence type="predicted"/>
<keyword evidence="3" id="KW-1185">Reference proteome</keyword>
<dbReference type="InterPro" id="IPR007109">
    <property type="entry name" value="Brix"/>
</dbReference>
<feature type="region of interest" description="Disordered" evidence="1">
    <location>
        <begin position="351"/>
        <end position="449"/>
    </location>
</feature>
<accession>A0A914XNQ7</accession>
<dbReference type="GO" id="GO:0030687">
    <property type="term" value="C:preribosome, large subunit precursor"/>
    <property type="evidence" value="ECO:0007669"/>
    <property type="project" value="TreeGrafter"/>
</dbReference>
<evidence type="ECO:0000313" key="4">
    <source>
        <dbReference type="WBParaSite" id="PSAMB.scaffold938size38368.g9821.t1"/>
    </source>
</evidence>
<sequence>MPRRSSGKRKKGKCIRRARAGLAGEVVTKRSFSGQHAARAEKRAERAEEKREDRKLHEGAHANAVAEELDKAPHSFIIQRGKVGKYALRLVQDMRKIMEPYTASRLKVMKRNNLKDFVINAAPFGVTHLMVLTRSENSLTLRIIRNPQGPTLTFKIKEYTLAKHVLSALRRPVTFQQQFNTQPLVVMNNFNDKNKKQLQLVQTMFQNMFPSINVDTLNLARVRRCVMINYDDETDTIDIRHYTIKTVPSGLSKSTKKLVQSKVPDLSKYNDISDYFLNPGQLSESEYEMDQKEVKLSQDLTTRGCKKGQKTNIRLIELGPRLTLQLVKIEEGIDEGEVLYHSYIKKSTKELIKQRKELSTRRKTKERRRKEEEHRIIRRLKAAADREKEEEEKLKEEKDQKIAAQRAVDGSAARDENEKGAQNNDQDGSRKRKKKKKGKKPTSIKRLKH</sequence>
<dbReference type="GO" id="GO:0006364">
    <property type="term" value="P:rRNA processing"/>
    <property type="evidence" value="ECO:0007669"/>
    <property type="project" value="InterPro"/>
</dbReference>
<feature type="compositionally biased region" description="Basic residues" evidence="1">
    <location>
        <begin position="430"/>
        <end position="449"/>
    </location>
</feature>
<evidence type="ECO:0000259" key="2">
    <source>
        <dbReference type="PROSITE" id="PS50833"/>
    </source>
</evidence>
<dbReference type="Proteomes" id="UP000887566">
    <property type="component" value="Unplaced"/>
</dbReference>
<name>A0A914XNQ7_9BILA</name>
<dbReference type="PROSITE" id="PS50833">
    <property type="entry name" value="BRIX"/>
    <property type="match status" value="1"/>
</dbReference>
<organism evidence="3 4">
    <name type="scientific">Plectus sambesii</name>
    <dbReference type="NCBI Taxonomy" id="2011161"/>
    <lineage>
        <taxon>Eukaryota</taxon>
        <taxon>Metazoa</taxon>
        <taxon>Ecdysozoa</taxon>
        <taxon>Nematoda</taxon>
        <taxon>Chromadorea</taxon>
        <taxon>Plectida</taxon>
        <taxon>Plectina</taxon>
        <taxon>Plectoidea</taxon>
        <taxon>Plectidae</taxon>
        <taxon>Plectus</taxon>
    </lineage>
</organism>
<feature type="compositionally biased region" description="Basic and acidic residues" evidence="1">
    <location>
        <begin position="351"/>
        <end position="360"/>
    </location>
</feature>
<feature type="compositionally biased region" description="Basic residues" evidence="1">
    <location>
        <begin position="1"/>
        <end position="19"/>
    </location>
</feature>
<dbReference type="InterPro" id="IPR045112">
    <property type="entry name" value="PPAN-like"/>
</dbReference>
<dbReference type="Pfam" id="PF04427">
    <property type="entry name" value="Brix"/>
    <property type="match status" value="1"/>
</dbReference>
<dbReference type="SMART" id="SM00879">
    <property type="entry name" value="Brix"/>
    <property type="match status" value="1"/>
</dbReference>
<feature type="region of interest" description="Disordered" evidence="1">
    <location>
        <begin position="1"/>
        <end position="20"/>
    </location>
</feature>
<protein>
    <submittedName>
        <fullName evidence="4">Brix domain-containing protein</fullName>
    </submittedName>
</protein>
<evidence type="ECO:0000313" key="3">
    <source>
        <dbReference type="Proteomes" id="UP000887566"/>
    </source>
</evidence>